<gene>
    <name evidence="3" type="ORF">T190115A13A_10232</name>
</gene>
<comment type="caution">
    <text evidence="3">The sequence shown here is derived from an EMBL/GenBank/DDBJ whole genome shotgun (WGS) entry which is preliminary data.</text>
</comment>
<proteinExistence type="predicted"/>
<keyword evidence="2" id="KW-0732">Signal</keyword>
<keyword evidence="1" id="KW-0175">Coiled coil</keyword>
<protein>
    <submittedName>
        <fullName evidence="3">Uncharacterized protein</fullName>
    </submittedName>
</protein>
<organism evidence="3 4">
    <name type="scientific">Tenacibaculum vairaonense</name>
    <dbReference type="NCBI Taxonomy" id="3137860"/>
    <lineage>
        <taxon>Bacteria</taxon>
        <taxon>Pseudomonadati</taxon>
        <taxon>Bacteroidota</taxon>
        <taxon>Flavobacteriia</taxon>
        <taxon>Flavobacteriales</taxon>
        <taxon>Flavobacteriaceae</taxon>
        <taxon>Tenacibaculum</taxon>
    </lineage>
</organism>
<dbReference type="EMBL" id="CAXJRC010000011">
    <property type="protein sequence ID" value="CAL2106076.1"/>
    <property type="molecule type" value="Genomic_DNA"/>
</dbReference>
<accession>A0ABP1F6Q6</accession>
<dbReference type="Proteomes" id="UP001497602">
    <property type="component" value="Unassembled WGS sequence"/>
</dbReference>
<dbReference type="RefSeq" id="WP_348737886.1">
    <property type="nucleotide sequence ID" value="NZ_CAXJRC010000011.1"/>
</dbReference>
<reference evidence="3 4" key="1">
    <citation type="submission" date="2024-05" db="EMBL/GenBank/DDBJ databases">
        <authorList>
            <person name="Duchaud E."/>
        </authorList>
    </citation>
    <scope>NUCLEOTIDE SEQUENCE [LARGE SCALE GENOMIC DNA]</scope>
    <source>
        <strain evidence="3">Ena-SAMPLE-TAB-13-05-2024-13:56:06:370-140305</strain>
    </source>
</reference>
<evidence type="ECO:0000256" key="1">
    <source>
        <dbReference type="SAM" id="Coils"/>
    </source>
</evidence>
<evidence type="ECO:0000313" key="4">
    <source>
        <dbReference type="Proteomes" id="UP001497602"/>
    </source>
</evidence>
<name>A0ABP1F6Q6_9FLAO</name>
<feature type="coiled-coil region" evidence="1">
    <location>
        <begin position="665"/>
        <end position="692"/>
    </location>
</feature>
<sequence>MKKNVISAFMLLFTVTFINAQSTTNVGVDSGNQGTNNSFFGYQAGQLTTSSNNSFFGAKAGAKNTTGLYNLFIGNSSGFNNISASNNLFIGSFSGYSNVNGNFNLFLGANAGLNNTSASNNLFLGYNSGKENTTGNNNLFIGATSGFKNTLGNFNTFIGKDAGRSNTSASYNMFLGAKTGYSNTTGTLNTFLGYYSGYANTTGINNVYIGALAGQSGIGDRNVFIGSHAGFKNKGEGNVLIGNYAGYNEAGSNKLYIENSNDSTPLIYGDFSTNRIGINTKTFNSNESLAVKGNTFIDGALKSVNGAILGEDVSVSSYPLRLGKNVDGEKKNFLWHISKTGYLEQSVWDFNGKRRQQTWAYPNLTSNSYHDTNGDEFFKVQWSQDGTFLQMGKPNSKLRVGRLSEYLPEKAMVVNGASVIEGDFKANTGIFEAKSLDAAIEADAAGNWQDRNLNSIALSAGRLVGTYDNGFEERLLNFFDFPNSVFFGIEDQNNKGRLRFIADKGKESQFILLDKDQSEYFKVLEFADGAKVMQMGKPNSRLRIGTYGDYLTQHAVVIKGSSMFEGKIITNDIVGIGTSNPDPKFKLSVNGQVRAKEVTVETDWADYVFEKDYNLPTLKEVETHIKEKGHLKNIPSAKEVAEKGIKIGEINAKLLEKIEELTLYTISQEKKIQTQENRLKRLEQLLLDKQNK</sequence>
<evidence type="ECO:0000313" key="3">
    <source>
        <dbReference type="EMBL" id="CAL2106076.1"/>
    </source>
</evidence>
<feature type="chain" id="PRO_5045981102" evidence="2">
    <location>
        <begin position="21"/>
        <end position="692"/>
    </location>
</feature>
<evidence type="ECO:0000256" key="2">
    <source>
        <dbReference type="SAM" id="SignalP"/>
    </source>
</evidence>
<keyword evidence="4" id="KW-1185">Reference proteome</keyword>
<feature type="signal peptide" evidence="2">
    <location>
        <begin position="1"/>
        <end position="20"/>
    </location>
</feature>